<reference evidence="5" key="1">
    <citation type="journal article" date="2017" name="Nat. Commun.">
        <title>The asparagus genome sheds light on the origin and evolution of a young Y chromosome.</title>
        <authorList>
            <person name="Harkess A."/>
            <person name="Zhou J."/>
            <person name="Xu C."/>
            <person name="Bowers J.E."/>
            <person name="Van der Hulst R."/>
            <person name="Ayyampalayam S."/>
            <person name="Mercati F."/>
            <person name="Riccardi P."/>
            <person name="McKain M.R."/>
            <person name="Kakrana A."/>
            <person name="Tang H."/>
            <person name="Ray J."/>
            <person name="Groenendijk J."/>
            <person name="Arikit S."/>
            <person name="Mathioni S.M."/>
            <person name="Nakano M."/>
            <person name="Shan H."/>
            <person name="Telgmann-Rauber A."/>
            <person name="Kanno A."/>
            <person name="Yue Z."/>
            <person name="Chen H."/>
            <person name="Li W."/>
            <person name="Chen Y."/>
            <person name="Xu X."/>
            <person name="Zhang Y."/>
            <person name="Luo S."/>
            <person name="Chen H."/>
            <person name="Gao J."/>
            <person name="Mao Z."/>
            <person name="Pires J.C."/>
            <person name="Luo M."/>
            <person name="Kudrna D."/>
            <person name="Wing R.A."/>
            <person name="Meyers B.C."/>
            <person name="Yi K."/>
            <person name="Kong H."/>
            <person name="Lavrijsen P."/>
            <person name="Sunseri F."/>
            <person name="Falavigna A."/>
            <person name="Ye Y."/>
            <person name="Leebens-Mack J.H."/>
            <person name="Chen G."/>
        </authorList>
    </citation>
    <scope>NUCLEOTIDE SEQUENCE [LARGE SCALE GENOMIC DNA]</scope>
    <source>
        <strain evidence="5">cv. DH0086</strain>
    </source>
</reference>
<feature type="compositionally biased region" description="Basic and acidic residues" evidence="1">
    <location>
        <begin position="129"/>
        <end position="151"/>
    </location>
</feature>
<proteinExistence type="predicted"/>
<dbReference type="Pfam" id="PF06813">
    <property type="entry name" value="Nodulin-like"/>
    <property type="match status" value="1"/>
</dbReference>
<feature type="transmembrane region" description="Helical" evidence="2">
    <location>
        <begin position="21"/>
        <end position="39"/>
    </location>
</feature>
<evidence type="ECO:0000259" key="3">
    <source>
        <dbReference type="Pfam" id="PF06813"/>
    </source>
</evidence>
<feature type="compositionally biased region" description="Low complexity" evidence="1">
    <location>
        <begin position="104"/>
        <end position="114"/>
    </location>
</feature>
<keyword evidence="2" id="KW-1133">Transmembrane helix</keyword>
<protein>
    <recommendedName>
        <fullName evidence="3">Nodulin-like domain-containing protein</fullName>
    </recommendedName>
</protein>
<evidence type="ECO:0000256" key="2">
    <source>
        <dbReference type="SAM" id="Phobius"/>
    </source>
</evidence>
<feature type="domain" description="Nodulin-like" evidence="3">
    <location>
        <begin position="8"/>
        <end position="69"/>
    </location>
</feature>
<feature type="transmembrane region" description="Helical" evidence="2">
    <location>
        <begin position="51"/>
        <end position="69"/>
    </location>
</feature>
<feature type="region of interest" description="Disordered" evidence="1">
    <location>
        <begin position="80"/>
        <end position="151"/>
    </location>
</feature>
<dbReference type="Gramene" id="ONK64661">
    <property type="protein sequence ID" value="ONK64661"/>
    <property type="gene ID" value="A4U43_C07F28510"/>
</dbReference>
<dbReference type="InterPro" id="IPR010658">
    <property type="entry name" value="Nodulin-like"/>
</dbReference>
<name>A0A5P1EJ86_ASPOF</name>
<evidence type="ECO:0000313" key="5">
    <source>
        <dbReference type="Proteomes" id="UP000243459"/>
    </source>
</evidence>
<keyword evidence="5" id="KW-1185">Reference proteome</keyword>
<evidence type="ECO:0000256" key="1">
    <source>
        <dbReference type="SAM" id="MobiDB-lite"/>
    </source>
</evidence>
<keyword evidence="2" id="KW-0472">Membrane</keyword>
<organism evidence="4 5">
    <name type="scientific">Asparagus officinalis</name>
    <name type="common">Garden asparagus</name>
    <dbReference type="NCBI Taxonomy" id="4686"/>
    <lineage>
        <taxon>Eukaryota</taxon>
        <taxon>Viridiplantae</taxon>
        <taxon>Streptophyta</taxon>
        <taxon>Embryophyta</taxon>
        <taxon>Tracheophyta</taxon>
        <taxon>Spermatophyta</taxon>
        <taxon>Magnoliopsida</taxon>
        <taxon>Liliopsida</taxon>
        <taxon>Asparagales</taxon>
        <taxon>Asparagaceae</taxon>
        <taxon>Asparagoideae</taxon>
        <taxon>Asparagus</taxon>
    </lineage>
</organism>
<keyword evidence="2" id="KW-0812">Transmembrane</keyword>
<evidence type="ECO:0000313" key="4">
    <source>
        <dbReference type="EMBL" id="ONK64661.1"/>
    </source>
</evidence>
<dbReference type="AlphaFoldDB" id="A0A5P1EJ86"/>
<gene>
    <name evidence="4" type="ORF">A4U43_C07F28510</name>
</gene>
<dbReference type="Proteomes" id="UP000243459">
    <property type="component" value="Chromosome 7"/>
</dbReference>
<accession>A0A5P1EJ86</accession>
<feature type="compositionally biased region" description="Polar residues" evidence="1">
    <location>
        <begin position="115"/>
        <end position="124"/>
    </location>
</feature>
<dbReference type="EMBL" id="CM007387">
    <property type="protein sequence ID" value="ONK64661.1"/>
    <property type="molecule type" value="Genomic_DNA"/>
</dbReference>
<sequence length="151" mass="16611">MEVVPVRSEEEKEKNTKPFFCFLYISLALATYLMVMIIVEKVVNFSQVEYIASACVIIFLLFLPLGVVIKDELRIRKLEEGFLKNPPPDDGGLSRNGGGRLQPAANARAAASNAPGKSQSSTGAMSALERSDPQPEARTLDSPRRFGDHRT</sequence>